<feature type="domain" description="Glycosyl hydrolase family 67 C-terminal" evidence="1">
    <location>
        <begin position="28"/>
        <end position="92"/>
    </location>
</feature>
<organism evidence="2 3">
    <name type="scientific">Nostocoides australiense Ben110</name>
    <dbReference type="NCBI Taxonomy" id="1193182"/>
    <lineage>
        <taxon>Bacteria</taxon>
        <taxon>Bacillati</taxon>
        <taxon>Actinomycetota</taxon>
        <taxon>Actinomycetes</taxon>
        <taxon>Micrococcales</taxon>
        <taxon>Intrasporangiaceae</taxon>
        <taxon>Nostocoides</taxon>
    </lineage>
</organism>
<name>W6JYY3_9MICO</name>
<dbReference type="Pfam" id="PF07477">
    <property type="entry name" value="Glyco_hydro_67C"/>
    <property type="match status" value="1"/>
</dbReference>
<accession>W6JYY3</accession>
<keyword evidence="3" id="KW-1185">Reference proteome</keyword>
<dbReference type="AlphaFoldDB" id="W6JYY3"/>
<dbReference type="GO" id="GO:0005576">
    <property type="term" value="C:extracellular region"/>
    <property type="evidence" value="ECO:0007669"/>
    <property type="project" value="InterPro"/>
</dbReference>
<comment type="caution">
    <text evidence="2">The sequence shown here is derived from an EMBL/GenBank/DDBJ whole genome shotgun (WGS) entry which is preliminary data.</text>
</comment>
<dbReference type="GO" id="GO:0045493">
    <property type="term" value="P:xylan catabolic process"/>
    <property type="evidence" value="ECO:0007669"/>
    <property type="project" value="InterPro"/>
</dbReference>
<evidence type="ECO:0000313" key="3">
    <source>
        <dbReference type="Proteomes" id="UP000035763"/>
    </source>
</evidence>
<sequence>MEWTQDGGPWRAGPMSLYLKSGFWQLYDLNGYAGGRLGWDPSSDLGAVNADWIARTFGDDPAVVRAVGEVLSRSRETVLDGLYIRPYAVRQVFARGSGPSGIP</sequence>
<proteinExistence type="predicted"/>
<evidence type="ECO:0000313" key="2">
    <source>
        <dbReference type="EMBL" id="CCH74367.1"/>
    </source>
</evidence>
<dbReference type="SUPFAM" id="SSF51445">
    <property type="entry name" value="(Trans)glycosidases"/>
    <property type="match status" value="1"/>
</dbReference>
<dbReference type="GO" id="GO:0046559">
    <property type="term" value="F:alpha-glucuronidase activity"/>
    <property type="evidence" value="ECO:0007669"/>
    <property type="project" value="InterPro"/>
</dbReference>
<dbReference type="InterPro" id="IPR017853">
    <property type="entry name" value="GH"/>
</dbReference>
<dbReference type="EMBL" id="CAJA01000368">
    <property type="protein sequence ID" value="CCH74367.1"/>
    <property type="molecule type" value="Genomic_DNA"/>
</dbReference>
<dbReference type="Proteomes" id="UP000035763">
    <property type="component" value="Unassembled WGS sequence"/>
</dbReference>
<evidence type="ECO:0000259" key="1">
    <source>
        <dbReference type="Pfam" id="PF07477"/>
    </source>
</evidence>
<gene>
    <name evidence="2" type="ORF">BN11_430007</name>
</gene>
<dbReference type="InterPro" id="IPR011099">
    <property type="entry name" value="Glyco_hydro_67_C"/>
</dbReference>
<reference evidence="2 3" key="1">
    <citation type="journal article" date="2013" name="ISME J.">
        <title>A metabolic model for members of the genus Tetrasphaera involved in enhanced biological phosphorus removal.</title>
        <authorList>
            <person name="Kristiansen R."/>
            <person name="Nguyen H.T.T."/>
            <person name="Saunders A.M."/>
            <person name="Nielsen J.L."/>
            <person name="Wimmer R."/>
            <person name="Le V.Q."/>
            <person name="McIlroy S.J."/>
            <person name="Petrovski S."/>
            <person name="Seviour R.J."/>
            <person name="Calteau A."/>
            <person name="Nielsen K.L."/>
            <person name="Nielsen P.H."/>
        </authorList>
    </citation>
    <scope>NUCLEOTIDE SEQUENCE [LARGE SCALE GENOMIC DNA]</scope>
    <source>
        <strain evidence="2 3">Ben110</strain>
    </source>
</reference>
<protein>
    <recommendedName>
        <fullName evidence="1">Glycosyl hydrolase family 67 C-terminal domain-containing protein</fullName>
    </recommendedName>
</protein>
<dbReference type="STRING" id="1193182.BN11_430007"/>